<dbReference type="AlphaFoldDB" id="A0A4R2PQ67"/>
<feature type="region of interest" description="Disordered" evidence="1">
    <location>
        <begin position="1"/>
        <end position="21"/>
    </location>
</feature>
<comment type="caution">
    <text evidence="2">The sequence shown here is derived from an EMBL/GenBank/DDBJ whole genome shotgun (WGS) entry which is preliminary data.</text>
</comment>
<evidence type="ECO:0000256" key="1">
    <source>
        <dbReference type="SAM" id="MobiDB-lite"/>
    </source>
</evidence>
<dbReference type="OrthoDB" id="8480615at2"/>
<dbReference type="InParanoid" id="A0A4R2PQ67"/>
<gene>
    <name evidence="2" type="ORF">EV659_102349</name>
</gene>
<proteinExistence type="predicted"/>
<dbReference type="RefSeq" id="WP_132707591.1">
    <property type="nucleotide sequence ID" value="NZ_JACIGF010000002.1"/>
</dbReference>
<sequence length="157" mass="17327">MTGTDQRTDNVIPGPGRLPTRGDVARSMDETVQALLAGLETVVDCADAARRLTPVEDRDERLDRFCAAIAEMAQPTLAALAERFDTVCREARLDPRRERAIILPRAEMVIAYFKELAILHGAAFDRDLAAPGPLQSEALSRLDLLLHTQVDHLLEGR</sequence>
<evidence type="ECO:0000313" key="3">
    <source>
        <dbReference type="Proteomes" id="UP000295399"/>
    </source>
</evidence>
<protein>
    <submittedName>
        <fullName evidence="2">Uncharacterized protein</fullName>
    </submittedName>
</protein>
<reference evidence="2 3" key="1">
    <citation type="submission" date="2019-03" db="EMBL/GenBank/DDBJ databases">
        <title>Genomic Encyclopedia of Type Strains, Phase IV (KMG-IV): sequencing the most valuable type-strain genomes for metagenomic binning, comparative biology and taxonomic classification.</title>
        <authorList>
            <person name="Goeker M."/>
        </authorList>
    </citation>
    <scope>NUCLEOTIDE SEQUENCE [LARGE SCALE GENOMIC DNA]</scope>
    <source>
        <strain evidence="2 3">DSM 2132</strain>
    </source>
</reference>
<keyword evidence="3" id="KW-1185">Reference proteome</keyword>
<accession>A0A4R2PQ67</accession>
<name>A0A4R2PQ67_RHOSA</name>
<organism evidence="2 3">
    <name type="scientific">Rhodothalassium salexigens DSM 2132</name>
    <dbReference type="NCBI Taxonomy" id="1188247"/>
    <lineage>
        <taxon>Bacteria</taxon>
        <taxon>Pseudomonadati</taxon>
        <taxon>Pseudomonadota</taxon>
        <taxon>Alphaproteobacteria</taxon>
        <taxon>Rhodothalassiales</taxon>
        <taxon>Rhodothalassiaceae</taxon>
        <taxon>Rhodothalassium</taxon>
    </lineage>
</organism>
<dbReference type="EMBL" id="SLXO01000002">
    <property type="protein sequence ID" value="TCP37939.1"/>
    <property type="molecule type" value="Genomic_DNA"/>
</dbReference>
<dbReference type="Proteomes" id="UP000295399">
    <property type="component" value="Unassembled WGS sequence"/>
</dbReference>
<evidence type="ECO:0000313" key="2">
    <source>
        <dbReference type="EMBL" id="TCP37939.1"/>
    </source>
</evidence>